<evidence type="ECO:0000313" key="1">
    <source>
        <dbReference type="EMBL" id="EHM56047.1"/>
    </source>
</evidence>
<sequence length="121" mass="13768">MLYFGGAVAQDDAKGIEQRVLLFEKFIKTAVIDVTIDRFIGGETVQFDSQPLVLFQVFNEDVDTALAVFGIGKAVCHAEIFRTDVVNFAQDLPDKLLFEIRRMLEMFFIALYPQFPVFHLS</sequence>
<comment type="caution">
    <text evidence="1">The sequence shown here is derived from an EMBL/GenBank/DDBJ whole genome shotgun (WGS) entry which is preliminary data.</text>
</comment>
<reference evidence="1 2" key="1">
    <citation type="submission" date="2011-08" db="EMBL/GenBank/DDBJ databases">
        <authorList>
            <person name="Weinstock G."/>
            <person name="Sodergren E."/>
            <person name="Clifton S."/>
            <person name="Fulton L."/>
            <person name="Fulton B."/>
            <person name="Courtney L."/>
            <person name="Fronick C."/>
            <person name="Harrison M."/>
            <person name="Strong C."/>
            <person name="Farmer C."/>
            <person name="Delahaunty K."/>
            <person name="Markovic C."/>
            <person name="Hall O."/>
            <person name="Minx P."/>
            <person name="Tomlinson C."/>
            <person name="Mitreva M."/>
            <person name="Hou S."/>
            <person name="Chen J."/>
            <person name="Wollam A."/>
            <person name="Pepin K.H."/>
            <person name="Johnson M."/>
            <person name="Bhonagiri V."/>
            <person name="Zhang X."/>
            <person name="Suruliraj S."/>
            <person name="Warren W."/>
            <person name="Chinwalla A."/>
            <person name="Mardis E.R."/>
            <person name="Wilson R.K."/>
        </authorList>
    </citation>
    <scope>NUCLEOTIDE SEQUENCE [LARGE SCALE GENOMIC DNA]</scope>
    <source>
        <strain evidence="1 2">F0432</strain>
    </source>
</reference>
<dbReference type="HOGENOM" id="CLU_2033855_0_0_6"/>
<accession>G9ZBK4</accession>
<dbReference type="AlphaFoldDB" id="G9ZBK4"/>
<name>G9ZBK4_9GAMM</name>
<protein>
    <submittedName>
        <fullName evidence="1">Uncharacterized protein</fullName>
    </submittedName>
</protein>
<organism evidence="1 2">
    <name type="scientific">Cardiobacterium valvarum F0432</name>
    <dbReference type="NCBI Taxonomy" id="797473"/>
    <lineage>
        <taxon>Bacteria</taxon>
        <taxon>Pseudomonadati</taxon>
        <taxon>Pseudomonadota</taxon>
        <taxon>Gammaproteobacteria</taxon>
        <taxon>Cardiobacteriales</taxon>
        <taxon>Cardiobacteriaceae</taxon>
        <taxon>Cardiobacterium</taxon>
    </lineage>
</organism>
<dbReference type="Proteomes" id="UP000004750">
    <property type="component" value="Unassembled WGS sequence"/>
</dbReference>
<dbReference type="EMBL" id="AGCM01000007">
    <property type="protein sequence ID" value="EHM56047.1"/>
    <property type="molecule type" value="Genomic_DNA"/>
</dbReference>
<gene>
    <name evidence="1" type="ORF">HMPREF9080_00127</name>
</gene>
<proteinExistence type="predicted"/>
<evidence type="ECO:0000313" key="2">
    <source>
        <dbReference type="Proteomes" id="UP000004750"/>
    </source>
</evidence>
<dbReference type="RefSeq" id="WP_006984158.1">
    <property type="nucleotide sequence ID" value="NZ_JH417880.1"/>
</dbReference>